<evidence type="ECO:0000259" key="3">
    <source>
        <dbReference type="PROSITE" id="PS50977"/>
    </source>
</evidence>
<reference evidence="4 5" key="1">
    <citation type="submission" date="2022-06" db="EMBL/GenBank/DDBJ databases">
        <title>Genomic Encyclopedia of Archaeal and Bacterial Type Strains, Phase II (KMG-II): from individual species to whole genera.</title>
        <authorList>
            <person name="Goeker M."/>
        </authorList>
    </citation>
    <scope>NUCLEOTIDE SEQUENCE [LARGE SCALE GENOMIC DNA]</scope>
    <source>
        <strain evidence="4 5">DSM 44693</strain>
    </source>
</reference>
<dbReference type="SUPFAM" id="SSF48498">
    <property type="entry name" value="Tetracyclin repressor-like, C-terminal domain"/>
    <property type="match status" value="1"/>
</dbReference>
<dbReference type="InterPro" id="IPR001647">
    <property type="entry name" value="HTH_TetR"/>
</dbReference>
<dbReference type="InterPro" id="IPR036271">
    <property type="entry name" value="Tet_transcr_reg_TetR-rel_C_sf"/>
</dbReference>
<dbReference type="Proteomes" id="UP001206895">
    <property type="component" value="Unassembled WGS sequence"/>
</dbReference>
<accession>A0ABT1HCQ3</accession>
<sequence>MPTPSASEQADTFIREKRRQQLIDATIAVIADDGVARATFVAIAARAGVSRGVINYHFADRSALLDAVVAHIYALGRGMVEHPVEASTTATDAISAMIVGSIDFYAVHIREMTALSSIFRSGDADASTRDARAEHTTELAKLTAVFRRGQESGEFRAFDPDVMATAIRATLDATIVQIAAGTDPDLLAREIDDLFRAATQSE</sequence>
<protein>
    <submittedName>
        <fullName evidence="4">Transcriptional regulator, TetR family</fullName>
    </submittedName>
</protein>
<name>A0ABT1HCQ3_9NOCA</name>
<organism evidence="4 5">
    <name type="scientific">Williamsia maris</name>
    <dbReference type="NCBI Taxonomy" id="72806"/>
    <lineage>
        <taxon>Bacteria</taxon>
        <taxon>Bacillati</taxon>
        <taxon>Actinomycetota</taxon>
        <taxon>Actinomycetes</taxon>
        <taxon>Mycobacteriales</taxon>
        <taxon>Nocardiaceae</taxon>
        <taxon>Williamsia</taxon>
    </lineage>
</organism>
<dbReference type="InterPro" id="IPR050109">
    <property type="entry name" value="HTH-type_TetR-like_transc_reg"/>
</dbReference>
<evidence type="ECO:0000313" key="4">
    <source>
        <dbReference type="EMBL" id="MCP2174661.1"/>
    </source>
</evidence>
<dbReference type="InterPro" id="IPR009057">
    <property type="entry name" value="Homeodomain-like_sf"/>
</dbReference>
<gene>
    <name evidence="4" type="ORF">LX13_000468</name>
</gene>
<dbReference type="PRINTS" id="PR00455">
    <property type="entry name" value="HTHTETR"/>
</dbReference>
<dbReference type="EMBL" id="JAMTCJ010000001">
    <property type="protein sequence ID" value="MCP2174661.1"/>
    <property type="molecule type" value="Genomic_DNA"/>
</dbReference>
<dbReference type="PROSITE" id="PS50977">
    <property type="entry name" value="HTH_TETR_2"/>
    <property type="match status" value="1"/>
</dbReference>
<dbReference type="RefSeq" id="WP_253659696.1">
    <property type="nucleotide sequence ID" value="NZ_BAAAJQ010000001.1"/>
</dbReference>
<keyword evidence="1 2" id="KW-0238">DNA-binding</keyword>
<evidence type="ECO:0000313" key="5">
    <source>
        <dbReference type="Proteomes" id="UP001206895"/>
    </source>
</evidence>
<dbReference type="SUPFAM" id="SSF46689">
    <property type="entry name" value="Homeodomain-like"/>
    <property type="match status" value="1"/>
</dbReference>
<dbReference type="Pfam" id="PF00440">
    <property type="entry name" value="TetR_N"/>
    <property type="match status" value="1"/>
</dbReference>
<feature type="domain" description="HTH tetR-type" evidence="3">
    <location>
        <begin position="16"/>
        <end position="76"/>
    </location>
</feature>
<dbReference type="PANTHER" id="PTHR30055">
    <property type="entry name" value="HTH-TYPE TRANSCRIPTIONAL REGULATOR RUTR"/>
    <property type="match status" value="1"/>
</dbReference>
<keyword evidence="5" id="KW-1185">Reference proteome</keyword>
<dbReference type="Gene3D" id="1.10.357.10">
    <property type="entry name" value="Tetracycline Repressor, domain 2"/>
    <property type="match status" value="1"/>
</dbReference>
<dbReference type="PANTHER" id="PTHR30055:SF223">
    <property type="entry name" value="HTH-TYPE TRANSCRIPTIONAL REGULATOR UIDR"/>
    <property type="match status" value="1"/>
</dbReference>
<evidence type="ECO:0000256" key="1">
    <source>
        <dbReference type="ARBA" id="ARBA00023125"/>
    </source>
</evidence>
<evidence type="ECO:0000256" key="2">
    <source>
        <dbReference type="PROSITE-ProRule" id="PRU00335"/>
    </source>
</evidence>
<proteinExistence type="predicted"/>
<comment type="caution">
    <text evidence="4">The sequence shown here is derived from an EMBL/GenBank/DDBJ whole genome shotgun (WGS) entry which is preliminary data.</text>
</comment>
<feature type="DNA-binding region" description="H-T-H motif" evidence="2">
    <location>
        <begin position="39"/>
        <end position="58"/>
    </location>
</feature>